<feature type="region of interest" description="Disordered" evidence="2">
    <location>
        <begin position="315"/>
        <end position="338"/>
    </location>
</feature>
<dbReference type="SUPFAM" id="SSF64268">
    <property type="entry name" value="PX domain"/>
    <property type="match status" value="1"/>
</dbReference>
<name>A0A7S3WPH5_EMIHU</name>
<dbReference type="InterPro" id="IPR036871">
    <property type="entry name" value="PX_dom_sf"/>
</dbReference>
<feature type="compositionally biased region" description="Basic and acidic residues" evidence="2">
    <location>
        <begin position="193"/>
        <end position="203"/>
    </location>
</feature>
<feature type="compositionally biased region" description="Low complexity" evidence="2">
    <location>
        <begin position="244"/>
        <end position="254"/>
    </location>
</feature>
<evidence type="ECO:0000256" key="2">
    <source>
        <dbReference type="SAM" id="MobiDB-lite"/>
    </source>
</evidence>
<keyword evidence="1" id="KW-0175">Coiled coil</keyword>
<dbReference type="Pfam" id="PF00787">
    <property type="entry name" value="PX"/>
    <property type="match status" value="1"/>
</dbReference>
<dbReference type="AlphaFoldDB" id="A0A7S3WPH5"/>
<gene>
    <name evidence="4" type="ORF">EHUX00137_LOCUS28581</name>
</gene>
<evidence type="ECO:0000259" key="3">
    <source>
        <dbReference type="PROSITE" id="PS50195"/>
    </source>
</evidence>
<feature type="coiled-coil region" evidence="1">
    <location>
        <begin position="154"/>
        <end position="188"/>
    </location>
</feature>
<dbReference type="Gene3D" id="3.30.1520.10">
    <property type="entry name" value="Phox-like domain"/>
    <property type="match status" value="1"/>
</dbReference>
<sequence>MATFSLSPSAAPSVPTVVAPRVTGHGELDGHTVYHIETTLPSAAPASEPAQPVRSSKRFSEFRQLHATLSLATPAVADAFPISRAFFAGASVKREREKKLQAYLEKACEETSRATAGCLPVALLAFLGVPAALEAEARLRTAAPTWCALVAREKAQLSDAKAKWKVEAEALKLQMGAMEQTVGLLEREVKAQEKALERAEPREASPGWRSDSPGGGLAGTMSFLRPPRPDRAPLPPLVEGGTGTDASSSSSAGDAADIEVKLGMLEDKLASTQGELNECRRAHYFPASEGYRLRFSVRDMYIGFKDAHLEQLASVSPDLPRSPHISSRTCTSSSSPAE</sequence>
<dbReference type="PROSITE" id="PS50195">
    <property type="entry name" value="PX"/>
    <property type="match status" value="1"/>
</dbReference>
<accession>A0A7S3WPH5</accession>
<dbReference type="EMBL" id="HBIR01036630">
    <property type="protein sequence ID" value="CAE0567756.1"/>
    <property type="molecule type" value="Transcribed_RNA"/>
</dbReference>
<reference evidence="4" key="1">
    <citation type="submission" date="2021-01" db="EMBL/GenBank/DDBJ databases">
        <authorList>
            <person name="Corre E."/>
            <person name="Pelletier E."/>
            <person name="Niang G."/>
            <person name="Scheremetjew M."/>
            <person name="Finn R."/>
            <person name="Kale V."/>
            <person name="Holt S."/>
            <person name="Cochrane G."/>
            <person name="Meng A."/>
            <person name="Brown T."/>
            <person name="Cohen L."/>
        </authorList>
    </citation>
    <scope>NUCLEOTIDE SEQUENCE</scope>
    <source>
        <strain evidence="4">379</strain>
    </source>
</reference>
<dbReference type="GO" id="GO:0035091">
    <property type="term" value="F:phosphatidylinositol binding"/>
    <property type="evidence" value="ECO:0007669"/>
    <property type="project" value="InterPro"/>
</dbReference>
<feature type="domain" description="PX" evidence="3">
    <location>
        <begin position="12"/>
        <end position="133"/>
    </location>
</feature>
<organism evidence="4">
    <name type="scientific">Emiliania huxleyi</name>
    <name type="common">Coccolithophore</name>
    <name type="synonym">Pontosphaera huxleyi</name>
    <dbReference type="NCBI Taxonomy" id="2903"/>
    <lineage>
        <taxon>Eukaryota</taxon>
        <taxon>Haptista</taxon>
        <taxon>Haptophyta</taxon>
        <taxon>Prymnesiophyceae</taxon>
        <taxon>Isochrysidales</taxon>
        <taxon>Noelaerhabdaceae</taxon>
        <taxon>Emiliania</taxon>
    </lineage>
</organism>
<proteinExistence type="predicted"/>
<evidence type="ECO:0000256" key="1">
    <source>
        <dbReference type="SAM" id="Coils"/>
    </source>
</evidence>
<dbReference type="InterPro" id="IPR001683">
    <property type="entry name" value="PX_dom"/>
</dbReference>
<feature type="compositionally biased region" description="Low complexity" evidence="2">
    <location>
        <begin position="326"/>
        <end position="338"/>
    </location>
</feature>
<evidence type="ECO:0000313" key="4">
    <source>
        <dbReference type="EMBL" id="CAE0567756.1"/>
    </source>
</evidence>
<protein>
    <recommendedName>
        <fullName evidence="3">PX domain-containing protein</fullName>
    </recommendedName>
</protein>
<feature type="region of interest" description="Disordered" evidence="2">
    <location>
        <begin position="193"/>
        <end position="254"/>
    </location>
</feature>